<dbReference type="Pfam" id="PF00668">
    <property type="entry name" value="Condensation"/>
    <property type="match status" value="1"/>
</dbReference>
<dbReference type="PANTHER" id="PTHR45527">
    <property type="entry name" value="NONRIBOSOMAL PEPTIDE SYNTHETASE"/>
    <property type="match status" value="1"/>
</dbReference>
<dbReference type="SUPFAM" id="SSF56801">
    <property type="entry name" value="Acetyl-CoA synthetase-like"/>
    <property type="match status" value="1"/>
</dbReference>
<dbReference type="SUPFAM" id="SSF47336">
    <property type="entry name" value="ACP-like"/>
    <property type="match status" value="1"/>
</dbReference>
<dbReference type="FunFam" id="2.30.38.10:FF:000001">
    <property type="entry name" value="Non-ribosomal peptide synthetase PvdI"/>
    <property type="match status" value="1"/>
</dbReference>
<dbReference type="CDD" id="cd05930">
    <property type="entry name" value="A_NRPS"/>
    <property type="match status" value="1"/>
</dbReference>
<dbReference type="NCBIfam" id="TIGR01733">
    <property type="entry name" value="AA-adenyl-dom"/>
    <property type="match status" value="1"/>
</dbReference>
<keyword evidence="2" id="KW-0596">Phosphopantetheine</keyword>
<dbReference type="Gene3D" id="3.30.559.30">
    <property type="entry name" value="Nonribosomal peptide synthetase, condensation domain"/>
    <property type="match status" value="1"/>
</dbReference>
<protein>
    <submittedName>
        <fullName evidence="5">Tyrocidine synthase 3</fullName>
    </submittedName>
</protein>
<dbReference type="Gene3D" id="3.30.300.30">
    <property type="match status" value="1"/>
</dbReference>
<dbReference type="PROSITE" id="PS00455">
    <property type="entry name" value="AMP_BINDING"/>
    <property type="match status" value="1"/>
</dbReference>
<dbReference type="AlphaFoldDB" id="A0A9N8J4L9"/>
<evidence type="ECO:0000313" key="6">
    <source>
        <dbReference type="Proteomes" id="UP000533639"/>
    </source>
</evidence>
<dbReference type="InterPro" id="IPR001242">
    <property type="entry name" value="Condensation_dom"/>
</dbReference>
<keyword evidence="3" id="KW-0597">Phosphoprotein</keyword>
<gene>
    <name evidence="5" type="primary">tycC_3</name>
    <name evidence="5" type="ORF">FLAPXU55_03220</name>
</gene>
<accession>A0A9N8J4L9</accession>
<dbReference type="PRINTS" id="PR00154">
    <property type="entry name" value="AMPBINDING"/>
</dbReference>
<dbReference type="InterPro" id="IPR020459">
    <property type="entry name" value="AMP-binding"/>
</dbReference>
<dbReference type="GO" id="GO:0031177">
    <property type="term" value="F:phosphopantetheine binding"/>
    <property type="evidence" value="ECO:0007669"/>
    <property type="project" value="TreeGrafter"/>
</dbReference>
<proteinExistence type="predicted"/>
<dbReference type="PROSITE" id="PS50075">
    <property type="entry name" value="CARRIER"/>
    <property type="match status" value="1"/>
</dbReference>
<sequence>MKIDEYISHLRDENIIITVKEDKIAVEDPDDVLTSQIIDELKSKRLEILDFFGSIKTKKESFIPISKAPVSNYYPLSSAQQRMYFLYEFDKSGTTYNMPMFLKLEGNIDFHQLEKTFKKLVDRHESLRTIFELQDGSPVQRLAHDVSFSIEYAANDNLTTASVIRDFIRPFDLSKQLPIRVIIIKESEHTCILGIDLHHIVSDGRTMEILMHDFWSLYSGEALNVLPVQYKDYAVWQQSKVHQTLVSSHKSYWLDTFAEDFFSLELPVDYSRSLEQSDRGDTHSVHFNKSQSDKLRAFISTEGITTYTFFLAIYNILLSRLSNQDDVIVGTSTLGRHHSDLEEIAGMFVNTLALRNRVDSDKSFSDFLFSVQESAMRAFDHHTFQYEELVETLDIPRTAGRNPLFDVFFSYRQEMEGLKLSNSNIKIEHYDASPKITAKFDLNLAVLDSEEISLSFTYRTDLFKQSSISRFSNYMIRIIETVLKDPNQLIKNIEILSKKEKSQLLVDFNDTAVDYDLEETVLDMFVAQSLKTPYAEAIVFGDERITYDDLNTRSDRWASNLIESGIISGSIIGLIISRSTEMITAILAVMKAGAAYLPIDPEQPLSRTLHILKESGSSFVIGNLEIVPDELKQSYLYLGTEKLDKTVINKARQTTFSSPDDLAYVIYTSGSTGQPKGVMTQHKNVSNFINHERNFLNIDAFDSILQFSPYYFDASVKQIWLALTTGAKLVLVHKNTLSDRKQLIHYLEKESVTMLNVTPSFLNGLDIPKLFNLKRIVASGEECKVNLAEKYYKEYDFYNEYGPTETTVITISGKVTQEMISRKNIAIGRPIANAKAFILDTNLNLVPIGFTGQLYIAGKGLSKGYLNRPELTESQFINNPFGEGKVYKTGDLARWLPDGTIEFLGRLDDQIKLNGVRIELGEIESQLNTFKGIKDAVVSLREIQNNKFLIAYYVSDDVISPSELRSHLIDQMPFSMIPSYYMQLDKLPLSPTGKLDRRSLPAPQKKEWIYKAPSNEIEKQLVLIWSELLQLEIEKINVDDGFFELGGNSLKAISLVNTIFKTLSVKITLKEIFIKQTIREIADYIVTVNQIKNIKADINGEVKLVL</sequence>
<keyword evidence="6" id="KW-1185">Reference proteome</keyword>
<reference evidence="5 6" key="1">
    <citation type="submission" date="2020-06" db="EMBL/GenBank/DDBJ databases">
        <authorList>
            <person name="Criscuolo A."/>
        </authorList>
    </citation>
    <scope>NUCLEOTIDE SEQUENCE [LARGE SCALE GENOMIC DNA]</scope>
    <source>
        <strain evidence="5">PXU-55</strain>
    </source>
</reference>
<dbReference type="InterPro" id="IPR020845">
    <property type="entry name" value="AMP-binding_CS"/>
</dbReference>
<dbReference type="GO" id="GO:0044550">
    <property type="term" value="P:secondary metabolite biosynthetic process"/>
    <property type="evidence" value="ECO:0007669"/>
    <property type="project" value="TreeGrafter"/>
</dbReference>
<dbReference type="EMBL" id="CAIJDE010000049">
    <property type="protein sequence ID" value="CAC9975506.1"/>
    <property type="molecule type" value="Genomic_DNA"/>
</dbReference>
<evidence type="ECO:0000313" key="5">
    <source>
        <dbReference type="EMBL" id="CAC9975506.1"/>
    </source>
</evidence>
<comment type="caution">
    <text evidence="5">The sequence shown here is derived from an EMBL/GenBank/DDBJ whole genome shotgun (WGS) entry which is preliminary data.</text>
</comment>
<dbReference type="InterPro" id="IPR000873">
    <property type="entry name" value="AMP-dep_synth/lig_dom"/>
</dbReference>
<evidence type="ECO:0000259" key="4">
    <source>
        <dbReference type="PROSITE" id="PS50075"/>
    </source>
</evidence>
<evidence type="ECO:0000256" key="1">
    <source>
        <dbReference type="ARBA" id="ARBA00001957"/>
    </source>
</evidence>
<dbReference type="Gene3D" id="3.40.50.980">
    <property type="match status" value="2"/>
</dbReference>
<dbReference type="GO" id="GO:0003824">
    <property type="term" value="F:catalytic activity"/>
    <property type="evidence" value="ECO:0007669"/>
    <property type="project" value="InterPro"/>
</dbReference>
<dbReference type="InterPro" id="IPR010071">
    <property type="entry name" value="AA_adenyl_dom"/>
</dbReference>
<dbReference type="RefSeq" id="WP_180859393.1">
    <property type="nucleotide sequence ID" value="NZ_CAIJDE010000049.1"/>
</dbReference>
<dbReference type="GO" id="GO:0043041">
    <property type="term" value="P:amino acid activation for nonribosomal peptide biosynthetic process"/>
    <property type="evidence" value="ECO:0007669"/>
    <property type="project" value="TreeGrafter"/>
</dbReference>
<evidence type="ECO:0000256" key="3">
    <source>
        <dbReference type="ARBA" id="ARBA00022553"/>
    </source>
</evidence>
<evidence type="ECO:0000256" key="2">
    <source>
        <dbReference type="ARBA" id="ARBA00022450"/>
    </source>
</evidence>
<dbReference type="InterPro" id="IPR045851">
    <property type="entry name" value="AMP-bd_C_sf"/>
</dbReference>
<dbReference type="Gene3D" id="2.30.38.10">
    <property type="entry name" value="Luciferase, Domain 3"/>
    <property type="match status" value="1"/>
</dbReference>
<dbReference type="Gene3D" id="1.10.1200.10">
    <property type="entry name" value="ACP-like"/>
    <property type="match status" value="1"/>
</dbReference>
<dbReference type="FunFam" id="3.40.50.12780:FF:000012">
    <property type="entry name" value="Non-ribosomal peptide synthetase"/>
    <property type="match status" value="1"/>
</dbReference>
<feature type="domain" description="Carrier" evidence="4">
    <location>
        <begin position="1012"/>
        <end position="1089"/>
    </location>
</feature>
<comment type="cofactor">
    <cofactor evidence="1">
        <name>pantetheine 4'-phosphate</name>
        <dbReference type="ChEBI" id="CHEBI:47942"/>
    </cofactor>
</comment>
<dbReference type="Pfam" id="PF00550">
    <property type="entry name" value="PP-binding"/>
    <property type="match status" value="1"/>
</dbReference>
<dbReference type="InterPro" id="IPR023213">
    <property type="entry name" value="CAT-like_dom_sf"/>
</dbReference>
<name>A0A9N8J4L9_9FLAO</name>
<dbReference type="GO" id="GO:0005829">
    <property type="term" value="C:cytosol"/>
    <property type="evidence" value="ECO:0007669"/>
    <property type="project" value="TreeGrafter"/>
</dbReference>
<dbReference type="FunFam" id="3.40.50.980:FF:000001">
    <property type="entry name" value="Non-ribosomal peptide synthetase"/>
    <property type="match status" value="1"/>
</dbReference>
<dbReference type="Proteomes" id="UP000533639">
    <property type="component" value="Unassembled WGS sequence"/>
</dbReference>
<dbReference type="FunFam" id="1.10.1200.10:FF:000005">
    <property type="entry name" value="Nonribosomal peptide synthetase 1"/>
    <property type="match status" value="1"/>
</dbReference>
<dbReference type="InterPro" id="IPR009081">
    <property type="entry name" value="PP-bd_ACP"/>
</dbReference>
<dbReference type="Pfam" id="PF00501">
    <property type="entry name" value="AMP-binding"/>
    <property type="match status" value="1"/>
</dbReference>
<dbReference type="Gene3D" id="3.30.559.10">
    <property type="entry name" value="Chloramphenicol acetyltransferase-like domain"/>
    <property type="match status" value="1"/>
</dbReference>
<dbReference type="SUPFAM" id="SSF52777">
    <property type="entry name" value="CoA-dependent acyltransferases"/>
    <property type="match status" value="2"/>
</dbReference>
<dbReference type="InterPro" id="IPR036736">
    <property type="entry name" value="ACP-like_sf"/>
</dbReference>
<dbReference type="CDD" id="cd19531">
    <property type="entry name" value="LCL_NRPS-like"/>
    <property type="match status" value="1"/>
</dbReference>
<dbReference type="PANTHER" id="PTHR45527:SF1">
    <property type="entry name" value="FATTY ACID SYNTHASE"/>
    <property type="match status" value="1"/>
</dbReference>
<organism evidence="5 6">
    <name type="scientific">Flavobacterium panici</name>
    <dbReference type="NCBI Taxonomy" id="2654843"/>
    <lineage>
        <taxon>Bacteria</taxon>
        <taxon>Pseudomonadati</taxon>
        <taxon>Bacteroidota</taxon>
        <taxon>Flavobacteriia</taxon>
        <taxon>Flavobacteriales</taxon>
        <taxon>Flavobacteriaceae</taxon>
        <taxon>Flavobacterium</taxon>
    </lineage>
</organism>